<evidence type="ECO:0000313" key="5">
    <source>
        <dbReference type="Proteomes" id="UP001231189"/>
    </source>
</evidence>
<accession>A0AAD8VKG0</accession>
<sequence>MAAEDLGNLEWERSKISQQDINMLKKLGISGKQDAIRFPKEESYPAPPMQYRVSFVDHLIRGLSTPIHDFLRGLLFMYGLQLHHLTPNSILHISIFITLCESFLGIQPNWSLWKRIFLCRRNGSSSIAYNIGGVVICVRPDVEYFDVKFPDSVQGWRKKWLYIREENHGSVEDNIPPFDGAEKICRRRSWDAEATDAEKAATEALMTRIHELQNTRGQELSGIQITAYFLRIRVQPLQARKNPLWMYAGDKDVDRLSVDLSVNDLAKLVRKISSLNKKDSVPTSCGVTPYSATNALPQNHATASPLPPLPEGGEVEERVVVTDDNQGTSRPESEAAFSQKSAASSEKDAEAEATSSTRSPPSAASPRSKRKRDEAVDTGTSKAGASLADKAAPNAGEETLDLYDAALVSSDDEEENAPIDETARTSTSRTLVVSETRPDGGETSPPPQNLERSTPAESPRAPSPKRARVESSKEPIILTGSSSTPLMEEPFMKELVRFGTQFIGYRDHAGELEEKLAEANRRADALTIELEQSKSAHTKTVEDLQKRLDDAKKALEENVTQHSAREKEILSRLETQSRRFVRRTHQEYELDNPEDDELLDALSLLEIHGTEARNGLAEAEAGLSRLFPYFFHKKEEPAVFIDLAKCFTGNEDLGLQLRQEGLKVGVEGTMALVAESQQQVDWSKVGDAGKIETKRWQSLIKAAKPNSKKILATLGYKPTTAPSSSKPEVK</sequence>
<dbReference type="PANTHER" id="PTHR33026:SF7">
    <property type="entry name" value="OS03G0100275 PROTEIN"/>
    <property type="match status" value="1"/>
</dbReference>
<proteinExistence type="predicted"/>
<name>A0AAD8VKG0_LOLMU</name>
<feature type="region of interest" description="Disordered" evidence="2">
    <location>
        <begin position="292"/>
        <end position="485"/>
    </location>
</feature>
<protein>
    <recommendedName>
        <fullName evidence="3">Transposase (putative) gypsy type domain-containing protein</fullName>
    </recommendedName>
</protein>
<keyword evidence="5" id="KW-1185">Reference proteome</keyword>
<organism evidence="4 5">
    <name type="scientific">Lolium multiflorum</name>
    <name type="common">Italian ryegrass</name>
    <name type="synonym">Lolium perenne subsp. multiflorum</name>
    <dbReference type="NCBI Taxonomy" id="4521"/>
    <lineage>
        <taxon>Eukaryota</taxon>
        <taxon>Viridiplantae</taxon>
        <taxon>Streptophyta</taxon>
        <taxon>Embryophyta</taxon>
        <taxon>Tracheophyta</taxon>
        <taxon>Spermatophyta</taxon>
        <taxon>Magnoliopsida</taxon>
        <taxon>Liliopsida</taxon>
        <taxon>Poales</taxon>
        <taxon>Poaceae</taxon>
        <taxon>BOP clade</taxon>
        <taxon>Pooideae</taxon>
        <taxon>Poodae</taxon>
        <taxon>Poeae</taxon>
        <taxon>Poeae Chloroplast Group 2 (Poeae type)</taxon>
        <taxon>Loliodinae</taxon>
        <taxon>Loliinae</taxon>
        <taxon>Lolium</taxon>
    </lineage>
</organism>
<evidence type="ECO:0000256" key="2">
    <source>
        <dbReference type="SAM" id="MobiDB-lite"/>
    </source>
</evidence>
<evidence type="ECO:0000256" key="1">
    <source>
        <dbReference type="SAM" id="Coils"/>
    </source>
</evidence>
<evidence type="ECO:0000313" key="4">
    <source>
        <dbReference type="EMBL" id="KAK1608060.1"/>
    </source>
</evidence>
<evidence type="ECO:0000259" key="3">
    <source>
        <dbReference type="Pfam" id="PF04195"/>
    </source>
</evidence>
<dbReference type="AlphaFoldDB" id="A0AAD8VKG0"/>
<dbReference type="PANTHER" id="PTHR33026">
    <property type="entry name" value="OS06G0360600 PROTEIN"/>
    <property type="match status" value="1"/>
</dbReference>
<feature type="compositionally biased region" description="Polar residues" evidence="2">
    <location>
        <begin position="424"/>
        <end position="433"/>
    </location>
</feature>
<feature type="compositionally biased region" description="Low complexity" evidence="2">
    <location>
        <begin position="352"/>
        <end position="366"/>
    </location>
</feature>
<gene>
    <name evidence="4" type="ORF">QYE76_031733</name>
</gene>
<dbReference type="EMBL" id="JAUUTY010000007">
    <property type="protein sequence ID" value="KAK1608060.1"/>
    <property type="molecule type" value="Genomic_DNA"/>
</dbReference>
<comment type="caution">
    <text evidence="4">The sequence shown here is derived from an EMBL/GenBank/DDBJ whole genome shotgun (WGS) entry which is preliminary data.</text>
</comment>
<feature type="domain" description="Transposase (putative) gypsy type" evidence="3">
    <location>
        <begin position="54"/>
        <end position="120"/>
    </location>
</feature>
<dbReference type="InterPro" id="IPR007321">
    <property type="entry name" value="Transposase_28"/>
</dbReference>
<feature type="compositionally biased region" description="Polar residues" evidence="2">
    <location>
        <begin position="292"/>
        <end position="302"/>
    </location>
</feature>
<dbReference type="Pfam" id="PF04195">
    <property type="entry name" value="Transposase_28"/>
    <property type="match status" value="1"/>
</dbReference>
<keyword evidence="1" id="KW-0175">Coiled coil</keyword>
<feature type="coiled-coil region" evidence="1">
    <location>
        <begin position="509"/>
        <end position="565"/>
    </location>
</feature>
<dbReference type="Proteomes" id="UP001231189">
    <property type="component" value="Unassembled WGS sequence"/>
</dbReference>
<reference evidence="4" key="1">
    <citation type="submission" date="2023-07" db="EMBL/GenBank/DDBJ databases">
        <title>A chromosome-level genome assembly of Lolium multiflorum.</title>
        <authorList>
            <person name="Chen Y."/>
            <person name="Copetti D."/>
            <person name="Kolliker R."/>
            <person name="Studer B."/>
        </authorList>
    </citation>
    <scope>NUCLEOTIDE SEQUENCE</scope>
    <source>
        <strain evidence="4">02402/16</strain>
        <tissue evidence="4">Leaf</tissue>
    </source>
</reference>